<dbReference type="EMBL" id="JACNJD010000268">
    <property type="protein sequence ID" value="MBC8178262.1"/>
    <property type="molecule type" value="Genomic_DNA"/>
</dbReference>
<dbReference type="Gene3D" id="3.20.20.240">
    <property type="entry name" value="Methylmalonyl-CoA mutase"/>
    <property type="match status" value="1"/>
</dbReference>
<accession>A0A8J6MZR4</accession>
<evidence type="ECO:0000313" key="3">
    <source>
        <dbReference type="EMBL" id="MBC8178262.1"/>
    </source>
</evidence>
<reference evidence="3 4" key="1">
    <citation type="submission" date="2020-08" db="EMBL/GenBank/DDBJ databases">
        <title>Bridging the membrane lipid divide: bacteria of the FCB group superphylum have the potential to synthesize archaeal ether lipids.</title>
        <authorList>
            <person name="Villanueva L."/>
            <person name="Von Meijenfeldt F.A.B."/>
            <person name="Westbye A.B."/>
            <person name="Yadav S."/>
            <person name="Hopmans E.C."/>
            <person name="Dutilh B.E."/>
            <person name="Sinninghe Damste J.S."/>
        </authorList>
    </citation>
    <scope>NUCLEOTIDE SEQUENCE [LARGE SCALE GENOMIC DNA]</scope>
    <source>
        <strain evidence="3">NIOZ-UU27</strain>
    </source>
</reference>
<evidence type="ECO:0000313" key="4">
    <source>
        <dbReference type="Proteomes" id="UP000650524"/>
    </source>
</evidence>
<dbReference type="InterPro" id="IPR016176">
    <property type="entry name" value="Cbl-dep_enz_cat"/>
</dbReference>
<dbReference type="PANTHER" id="PTHR48101:SF1">
    <property type="entry name" value="METHYLMALONYL-COA MUTASE, LARGE SUBUNIT"/>
    <property type="match status" value="1"/>
</dbReference>
<dbReference type="NCBIfam" id="TIGR00641">
    <property type="entry name" value="acid_CoA_mut_N"/>
    <property type="match status" value="1"/>
</dbReference>
<dbReference type="PANTHER" id="PTHR48101">
    <property type="entry name" value="METHYLMALONYL-COA MUTASE, MITOCHONDRIAL-RELATED"/>
    <property type="match status" value="1"/>
</dbReference>
<dbReference type="InterPro" id="IPR006098">
    <property type="entry name" value="MMCoA_mutase_a_cat"/>
</dbReference>
<organism evidence="3 4">
    <name type="scientific">Candidatus Desulfacyla euxinica</name>
    <dbReference type="NCBI Taxonomy" id="2841693"/>
    <lineage>
        <taxon>Bacteria</taxon>
        <taxon>Deltaproteobacteria</taxon>
        <taxon>Candidatus Desulfacyla</taxon>
    </lineage>
</organism>
<feature type="domain" description="Methylmalonyl-CoA mutase alpha/beta chain catalytic" evidence="2">
    <location>
        <begin position="37"/>
        <end position="553"/>
    </location>
</feature>
<keyword evidence="1" id="KW-0413">Isomerase</keyword>
<protein>
    <submittedName>
        <fullName evidence="3">Methylmalonyl-CoA mutase</fullName>
    </submittedName>
</protein>
<dbReference type="Pfam" id="PF01642">
    <property type="entry name" value="MM_CoA_mutase"/>
    <property type="match status" value="1"/>
</dbReference>
<sequence length="560" mass="62693">MSRLFDKNAIEDIDREKDQWQKEIYQPAEGEEKVFETLSGIPVEPLYTPAHTAGMDYLNDLGFPGQEPYVRGVYPTMYRGRTWTLRQLAGFGPAEETNKRYKFLLKEGATGINGVFDYPTLRGFDSTDPFARADAGRGGVAIDTIEDMRILFEGIPIDKISTSLVTCQPICNISVQSMYFASAEMRNVPLDKLTGTSQNDFLMETVITVAPELLPPRFSFKLSCDAIEYCTKHVPRWNPISFAGYNYRESGCSAAQEVAFVIANATACSEELILRGLEVDSFAPRLSFFLSAHNDFFEEIAKYRAARRIWFHIMKERFGAKDPRSLRLRFHVQTAGVALTAQQPLNNISRAAYHALSAVLGGAQSVHIDGYDEALCTPTELSSLTALRTNQILQLETRATNTIDPLGGSYFVETLTNKVEEETLRLLDEIDGMGGIVKAAATGWIHKEISNSAYEYQQAIESGKMPIVGVNCYQMEEEELPVDLFQVPETLQIQEQKLKRIKNERNGSHVREALDAVARCCEQDGNLMEVIVESVKSRVTQGEISQTLKGSYGTWEPPLF</sequence>
<dbReference type="GO" id="GO:0004494">
    <property type="term" value="F:methylmalonyl-CoA mutase activity"/>
    <property type="evidence" value="ECO:0007669"/>
    <property type="project" value="InterPro"/>
</dbReference>
<evidence type="ECO:0000259" key="2">
    <source>
        <dbReference type="Pfam" id="PF01642"/>
    </source>
</evidence>
<dbReference type="AlphaFoldDB" id="A0A8J6MZR4"/>
<gene>
    <name evidence="3" type="ORF">H8E19_12730</name>
</gene>
<name>A0A8J6MZR4_9DELT</name>
<dbReference type="GO" id="GO:0031419">
    <property type="term" value="F:cobalamin binding"/>
    <property type="evidence" value="ECO:0007669"/>
    <property type="project" value="InterPro"/>
</dbReference>
<dbReference type="SUPFAM" id="SSF51703">
    <property type="entry name" value="Cobalamin (vitamin B12)-dependent enzymes"/>
    <property type="match status" value="1"/>
</dbReference>
<proteinExistence type="predicted"/>
<comment type="caution">
    <text evidence="3">The sequence shown here is derived from an EMBL/GenBank/DDBJ whole genome shotgun (WGS) entry which is preliminary data.</text>
</comment>
<dbReference type="Proteomes" id="UP000650524">
    <property type="component" value="Unassembled WGS sequence"/>
</dbReference>
<evidence type="ECO:0000256" key="1">
    <source>
        <dbReference type="ARBA" id="ARBA00023235"/>
    </source>
</evidence>
<dbReference type="InterPro" id="IPR006099">
    <property type="entry name" value="MeMalonylCoA_mutase_a/b_cat"/>
</dbReference>